<comment type="caution">
    <text evidence="1">The sequence shown here is derived from an EMBL/GenBank/DDBJ whole genome shotgun (WGS) entry which is preliminary data.</text>
</comment>
<evidence type="ECO:0000313" key="1">
    <source>
        <dbReference type="EMBL" id="EJX03490.1"/>
    </source>
</evidence>
<dbReference type="AlphaFoldDB" id="J9GT63"/>
<gene>
    <name evidence="1" type="ORF">EVA_08402</name>
</gene>
<sequence>MLRLPSSFRLTNLLTTPVLAMLNSSLMVVIRQRSNLILPVKKPPSSFSLRLPPGCRPAPVRQPRPLLLLKD</sequence>
<proteinExistence type="predicted"/>
<accession>J9GT63</accession>
<organism evidence="1">
    <name type="scientific">gut metagenome</name>
    <dbReference type="NCBI Taxonomy" id="749906"/>
    <lineage>
        <taxon>unclassified sequences</taxon>
        <taxon>metagenomes</taxon>
        <taxon>organismal metagenomes</taxon>
    </lineage>
</organism>
<reference evidence="1" key="1">
    <citation type="journal article" date="2012" name="PLoS ONE">
        <title>Gene sets for utilization of primary and secondary nutrition supplies in the distal gut of endangered iberian lynx.</title>
        <authorList>
            <person name="Alcaide M."/>
            <person name="Messina E."/>
            <person name="Richter M."/>
            <person name="Bargiela R."/>
            <person name="Peplies J."/>
            <person name="Huws S.A."/>
            <person name="Newbold C.J."/>
            <person name="Golyshin P.N."/>
            <person name="Simon M.A."/>
            <person name="Lopez G."/>
            <person name="Yakimov M.M."/>
            <person name="Ferrer M."/>
        </authorList>
    </citation>
    <scope>NUCLEOTIDE SEQUENCE</scope>
</reference>
<name>J9GT63_9ZZZZ</name>
<dbReference type="EMBL" id="AMCI01002137">
    <property type="protein sequence ID" value="EJX03490.1"/>
    <property type="molecule type" value="Genomic_DNA"/>
</dbReference>
<protein>
    <submittedName>
        <fullName evidence="1">Uncharacterized protein</fullName>
    </submittedName>
</protein>